<organism evidence="1 2">
    <name type="scientific">Solimicrobium silvestre</name>
    <dbReference type="NCBI Taxonomy" id="2099400"/>
    <lineage>
        <taxon>Bacteria</taxon>
        <taxon>Pseudomonadati</taxon>
        <taxon>Pseudomonadota</taxon>
        <taxon>Betaproteobacteria</taxon>
        <taxon>Burkholderiales</taxon>
        <taxon>Oxalobacteraceae</taxon>
        <taxon>Solimicrobium</taxon>
    </lineage>
</organism>
<name>A0A2S9GU48_9BURK</name>
<dbReference type="AlphaFoldDB" id="A0A2S9GU48"/>
<dbReference type="Proteomes" id="UP000237839">
    <property type="component" value="Unassembled WGS sequence"/>
</dbReference>
<keyword evidence="2" id="KW-1185">Reference proteome</keyword>
<proteinExistence type="predicted"/>
<sequence length="59" mass="6896">MALHVAWHLLKRDLNEGLQMQQLKSDTCGTVTYPSIKHFLKLVEENFSPLCKSNRRKIQ</sequence>
<accession>A0A2S9GU48</accession>
<dbReference type="EMBL" id="PUGF01000026">
    <property type="protein sequence ID" value="PRC91257.1"/>
    <property type="molecule type" value="Genomic_DNA"/>
</dbReference>
<evidence type="ECO:0000313" key="2">
    <source>
        <dbReference type="Proteomes" id="UP000237839"/>
    </source>
</evidence>
<protein>
    <submittedName>
        <fullName evidence="1">Uncharacterized protein</fullName>
    </submittedName>
</protein>
<gene>
    <name evidence="1" type="ORF">S2091_4042</name>
</gene>
<evidence type="ECO:0000313" key="1">
    <source>
        <dbReference type="EMBL" id="PRC91257.1"/>
    </source>
</evidence>
<comment type="caution">
    <text evidence="1">The sequence shown here is derived from an EMBL/GenBank/DDBJ whole genome shotgun (WGS) entry which is preliminary data.</text>
</comment>
<reference evidence="1 2" key="1">
    <citation type="submission" date="2018-02" db="EMBL/GenBank/DDBJ databases">
        <title>Solimicrobium silvestre gen. nov., sp. nov., isolated from alpine forest soil.</title>
        <authorList>
            <person name="Margesin R."/>
            <person name="Albuquerque L."/>
            <person name="Zhang D.-C."/>
            <person name="Froufe H.J.C."/>
            <person name="Severino R."/>
            <person name="Roxo I."/>
            <person name="Egas C."/>
            <person name="Da Costa M.S."/>
        </authorList>
    </citation>
    <scope>NUCLEOTIDE SEQUENCE [LARGE SCALE GENOMIC DNA]</scope>
    <source>
        <strain evidence="1 2">S20-91</strain>
    </source>
</reference>